<sequence length="332" mass="33053">MSTPAGWAPTDRRRSSVRWDVVVVGSTNVDLVLTVARHPRPGETLIGGSGELFAGGKGANQAVAAARLGARTAMVGAVGGDPNAAVALSELTAADVDLEAMARVPGPTGLAVVTLADDGENTIVVVPGANAAVTPAVVEAARAVVGGARICLLQAEIPLEAVTRAAAIAAAEDVRVVLNLAPACQLPIATLRLADPLVVNEHEVALLLGWLRAEDGPSPAPAVTGGTPATHAEALAAARALRAYGVRSVVVTLGRLGAVGIGADGEWSLPARTVPVRDTTGAGDAFVGALAAALAAGHPLADAAATATGVAAFSVQRLGAQASYPWKDDPLP</sequence>
<dbReference type="EMBL" id="SDWW01000020">
    <property type="protein sequence ID" value="RYV51189.1"/>
    <property type="molecule type" value="Genomic_DNA"/>
</dbReference>
<keyword evidence="15" id="KW-1185">Reference proteome</keyword>
<evidence type="ECO:0000256" key="3">
    <source>
        <dbReference type="ARBA" id="ARBA00016943"/>
    </source>
</evidence>
<comment type="similarity">
    <text evidence="12">Belongs to the carbohydrate kinase PfkB family. Ribokinase subfamily.</text>
</comment>
<feature type="binding site" evidence="12">
    <location>
        <begin position="283"/>
        <end position="284"/>
    </location>
    <ligand>
        <name>ATP</name>
        <dbReference type="ChEBI" id="CHEBI:30616"/>
    </ligand>
</feature>
<dbReference type="InterPro" id="IPR011611">
    <property type="entry name" value="PfkB_dom"/>
</dbReference>
<dbReference type="OrthoDB" id="9775849at2"/>
<dbReference type="HAMAP" id="MF_01987">
    <property type="entry name" value="Ribokinase"/>
    <property type="match status" value="1"/>
</dbReference>
<feature type="binding site" evidence="12">
    <location>
        <begin position="28"/>
        <end position="30"/>
    </location>
    <ligand>
        <name>substrate</name>
    </ligand>
</feature>
<comment type="activity regulation">
    <text evidence="12">Activated by a monovalent cation that binds near, but not in, the active site. The most likely occupant of the site in vivo is potassium. Ion binding induces a conformational change that may alter substrate affinity.</text>
</comment>
<dbReference type="SUPFAM" id="SSF53613">
    <property type="entry name" value="Ribokinase-like"/>
    <property type="match status" value="1"/>
</dbReference>
<evidence type="ECO:0000313" key="15">
    <source>
        <dbReference type="Proteomes" id="UP000293764"/>
    </source>
</evidence>
<evidence type="ECO:0000313" key="14">
    <source>
        <dbReference type="EMBL" id="RYV51189.1"/>
    </source>
</evidence>
<dbReference type="AlphaFoldDB" id="A0A4Q5MZM4"/>
<reference evidence="14 15" key="1">
    <citation type="submission" date="2019-01" db="EMBL/GenBank/DDBJ databases">
        <title>Novel species of Cellulomonas.</title>
        <authorList>
            <person name="Liu Q."/>
            <person name="Xin Y.-H."/>
        </authorList>
    </citation>
    <scope>NUCLEOTIDE SEQUENCE [LARGE SCALE GENOMIC DNA]</scope>
    <source>
        <strain evidence="14 15">HLT2-17</strain>
    </source>
</reference>
<name>A0A4Q5MZM4_9MICO</name>
<feature type="binding site" evidence="12">
    <location>
        <begin position="252"/>
        <end position="257"/>
    </location>
    <ligand>
        <name>ATP</name>
        <dbReference type="ChEBI" id="CHEBI:30616"/>
    </ligand>
</feature>
<evidence type="ECO:0000256" key="11">
    <source>
        <dbReference type="ARBA" id="ARBA00023277"/>
    </source>
</evidence>
<dbReference type="GO" id="GO:0005829">
    <property type="term" value="C:cytosol"/>
    <property type="evidence" value="ECO:0007669"/>
    <property type="project" value="TreeGrafter"/>
</dbReference>
<proteinExistence type="inferred from homology"/>
<dbReference type="GO" id="GO:0004747">
    <property type="term" value="F:ribokinase activity"/>
    <property type="evidence" value="ECO:0007669"/>
    <property type="project" value="UniProtKB-UniRule"/>
</dbReference>
<dbReference type="InterPro" id="IPR002139">
    <property type="entry name" value="Ribo/fructo_kinase"/>
</dbReference>
<evidence type="ECO:0000256" key="8">
    <source>
        <dbReference type="ARBA" id="ARBA00022840"/>
    </source>
</evidence>
<gene>
    <name evidence="12" type="primary">rbsK</name>
    <name evidence="14" type="ORF">EUA98_09870</name>
</gene>
<comment type="caution">
    <text evidence="12">Lacks conserved residue(s) required for the propagation of feature annotation.</text>
</comment>
<feature type="binding site" evidence="12">
    <location>
        <position position="280"/>
    </location>
    <ligand>
        <name>K(+)</name>
        <dbReference type="ChEBI" id="CHEBI:29103"/>
    </ligand>
</feature>
<comment type="similarity">
    <text evidence="1">Belongs to the carbohydrate kinase pfkB family.</text>
</comment>
<protein>
    <recommendedName>
        <fullName evidence="3 12">Ribokinase</fullName>
        <shortName evidence="12">RK</shortName>
        <ecNumber evidence="2 12">2.7.1.15</ecNumber>
    </recommendedName>
</protein>
<dbReference type="PANTHER" id="PTHR10584:SF166">
    <property type="entry name" value="RIBOKINASE"/>
    <property type="match status" value="1"/>
</dbReference>
<evidence type="ECO:0000256" key="10">
    <source>
        <dbReference type="ARBA" id="ARBA00022958"/>
    </source>
</evidence>
<dbReference type="GO" id="GO:0005524">
    <property type="term" value="F:ATP binding"/>
    <property type="evidence" value="ECO:0007669"/>
    <property type="project" value="UniProtKB-UniRule"/>
</dbReference>
<evidence type="ECO:0000256" key="7">
    <source>
        <dbReference type="ARBA" id="ARBA00022777"/>
    </source>
</evidence>
<feature type="active site" description="Proton acceptor" evidence="12">
    <location>
        <position position="284"/>
    </location>
</feature>
<keyword evidence="7 12" id="KW-0418">Kinase</keyword>
<dbReference type="InterPro" id="IPR029056">
    <property type="entry name" value="Ribokinase-like"/>
</dbReference>
<feature type="binding site" evidence="12">
    <location>
        <position position="200"/>
    </location>
    <ligand>
        <name>ATP</name>
        <dbReference type="ChEBI" id="CHEBI:30616"/>
    </ligand>
</feature>
<keyword evidence="10 12" id="KW-0630">Potassium</keyword>
<feature type="binding site" evidence="12">
    <location>
        <begin position="56"/>
        <end position="60"/>
    </location>
    <ligand>
        <name>substrate</name>
    </ligand>
</feature>
<keyword evidence="4 12" id="KW-0808">Transferase</keyword>
<dbReference type="GO" id="GO:0019303">
    <property type="term" value="P:D-ribose catabolic process"/>
    <property type="evidence" value="ECO:0007669"/>
    <property type="project" value="UniProtKB-UniRule"/>
</dbReference>
<comment type="caution">
    <text evidence="14">The sequence shown here is derived from an EMBL/GenBank/DDBJ whole genome shotgun (WGS) entry which is preliminary data.</text>
</comment>
<dbReference type="PRINTS" id="PR00990">
    <property type="entry name" value="RIBOKINASE"/>
</dbReference>
<dbReference type="PROSITE" id="PS00584">
    <property type="entry name" value="PFKB_KINASES_2"/>
    <property type="match status" value="1"/>
</dbReference>
<evidence type="ECO:0000259" key="13">
    <source>
        <dbReference type="Pfam" id="PF00294"/>
    </source>
</evidence>
<dbReference type="InterPro" id="IPR002173">
    <property type="entry name" value="Carboh/pur_kinase_PfkB_CS"/>
</dbReference>
<keyword evidence="5 12" id="KW-0479">Metal-binding</keyword>
<evidence type="ECO:0000256" key="5">
    <source>
        <dbReference type="ARBA" id="ARBA00022723"/>
    </source>
</evidence>
<dbReference type="InterPro" id="IPR011877">
    <property type="entry name" value="Ribokinase"/>
</dbReference>
<evidence type="ECO:0000256" key="12">
    <source>
        <dbReference type="HAMAP-Rule" id="MF_01987"/>
    </source>
</evidence>
<feature type="binding site" evidence="12">
    <location>
        <position position="317"/>
    </location>
    <ligand>
        <name>K(+)</name>
        <dbReference type="ChEBI" id="CHEBI:29103"/>
    </ligand>
</feature>
<keyword evidence="9 12" id="KW-0460">Magnesium</keyword>
<keyword evidence="6 12" id="KW-0547">Nucleotide-binding</keyword>
<feature type="domain" description="Carbohydrate kinase PfkB" evidence="13">
    <location>
        <begin position="20"/>
        <end position="326"/>
    </location>
</feature>
<comment type="subcellular location">
    <subcellularLocation>
        <location evidence="12">Cytoplasm</location>
    </subcellularLocation>
</comment>
<evidence type="ECO:0000256" key="4">
    <source>
        <dbReference type="ARBA" id="ARBA00022679"/>
    </source>
</evidence>
<evidence type="ECO:0000256" key="6">
    <source>
        <dbReference type="ARBA" id="ARBA00022741"/>
    </source>
</evidence>
<feature type="binding site" evidence="12">
    <location>
        <position position="156"/>
    </location>
    <ligand>
        <name>substrate</name>
    </ligand>
</feature>
<comment type="subunit">
    <text evidence="12">Homodimer.</text>
</comment>
<dbReference type="EC" id="2.7.1.15" evidence="2 12"/>
<comment type="cofactor">
    <cofactor evidence="12">
        <name>Mg(2+)</name>
        <dbReference type="ChEBI" id="CHEBI:18420"/>
    </cofactor>
    <text evidence="12">Requires a divalent cation, most likely magnesium in vivo, as an electrophilic catalyst to aid phosphoryl group transfer. It is the chelate of the metal and the nucleotide that is the actual substrate.</text>
</comment>
<comment type="pathway">
    <text evidence="12">Carbohydrate metabolism; D-ribose degradation; D-ribose 5-phosphate from beta-D-ribopyranose: step 2/2.</text>
</comment>
<feature type="binding site" evidence="12">
    <location>
        <position position="323"/>
    </location>
    <ligand>
        <name>K(+)</name>
        <dbReference type="ChEBI" id="CHEBI:29103"/>
    </ligand>
</feature>
<accession>A0A4Q5MZM4</accession>
<evidence type="ECO:0000256" key="1">
    <source>
        <dbReference type="ARBA" id="ARBA00005380"/>
    </source>
</evidence>
<dbReference type="GO" id="GO:0046872">
    <property type="term" value="F:metal ion binding"/>
    <property type="evidence" value="ECO:0007669"/>
    <property type="project" value="UniProtKB-KW"/>
</dbReference>
<comment type="catalytic activity">
    <reaction evidence="12">
        <text>D-ribose + ATP = D-ribose 5-phosphate + ADP + H(+)</text>
        <dbReference type="Rhea" id="RHEA:13697"/>
        <dbReference type="ChEBI" id="CHEBI:15378"/>
        <dbReference type="ChEBI" id="CHEBI:30616"/>
        <dbReference type="ChEBI" id="CHEBI:47013"/>
        <dbReference type="ChEBI" id="CHEBI:78346"/>
        <dbReference type="ChEBI" id="CHEBI:456216"/>
        <dbReference type="EC" id="2.7.1.15"/>
    </reaction>
</comment>
<dbReference type="UniPathway" id="UPA00916">
    <property type="reaction ID" value="UER00889"/>
</dbReference>
<comment type="function">
    <text evidence="12">Catalyzes the phosphorylation of ribose at O-5 in a reaction requiring ATP and magnesium. The resulting D-ribose-5-phosphate can then be used either for sythesis of nucleotides, histidine, and tryptophan, or as a component of the pentose phosphate pathway.</text>
</comment>
<keyword evidence="11 12" id="KW-0119">Carbohydrate metabolism</keyword>
<dbReference type="CDD" id="cd01174">
    <property type="entry name" value="ribokinase"/>
    <property type="match status" value="1"/>
</dbReference>
<keyword evidence="12" id="KW-0963">Cytoplasm</keyword>
<feature type="binding site" evidence="12">
    <location>
        <position position="278"/>
    </location>
    <ligand>
        <name>K(+)</name>
        <dbReference type="ChEBI" id="CHEBI:29103"/>
    </ligand>
</feature>
<feature type="binding site" evidence="12">
    <location>
        <position position="314"/>
    </location>
    <ligand>
        <name>K(+)</name>
        <dbReference type="ChEBI" id="CHEBI:29103"/>
    </ligand>
</feature>
<evidence type="ECO:0000256" key="9">
    <source>
        <dbReference type="ARBA" id="ARBA00022842"/>
    </source>
</evidence>
<keyword evidence="8 12" id="KW-0067">ATP-binding</keyword>
<dbReference type="Pfam" id="PF00294">
    <property type="entry name" value="PfkB"/>
    <property type="match status" value="1"/>
</dbReference>
<feature type="binding site" evidence="12">
    <location>
        <position position="284"/>
    </location>
    <ligand>
        <name>substrate</name>
    </ligand>
</feature>
<organism evidence="14 15">
    <name type="scientific">Pengzhenrongella frigida</name>
    <dbReference type="NCBI Taxonomy" id="1259133"/>
    <lineage>
        <taxon>Bacteria</taxon>
        <taxon>Bacillati</taxon>
        <taxon>Actinomycetota</taxon>
        <taxon>Actinomycetes</taxon>
        <taxon>Micrococcales</taxon>
        <taxon>Pengzhenrongella</taxon>
    </lineage>
</organism>
<dbReference type="Proteomes" id="UP000293764">
    <property type="component" value="Unassembled WGS sequence"/>
</dbReference>
<evidence type="ECO:0000256" key="2">
    <source>
        <dbReference type="ARBA" id="ARBA00012035"/>
    </source>
</evidence>
<dbReference type="Gene3D" id="3.40.1190.20">
    <property type="match status" value="1"/>
</dbReference>
<dbReference type="PANTHER" id="PTHR10584">
    <property type="entry name" value="SUGAR KINASE"/>
    <property type="match status" value="1"/>
</dbReference>
<feature type="binding site" evidence="12">
    <location>
        <position position="319"/>
    </location>
    <ligand>
        <name>K(+)</name>
        <dbReference type="ChEBI" id="CHEBI:29103"/>
    </ligand>
</feature>